<dbReference type="CDD" id="cd06582">
    <property type="entry name" value="TM_PBP1_LivH_like"/>
    <property type="match status" value="1"/>
</dbReference>
<proteinExistence type="inferred from homology"/>
<evidence type="ECO:0000256" key="2">
    <source>
        <dbReference type="ARBA" id="ARBA00022448"/>
    </source>
</evidence>
<name>A0A7C4EX86_9BACT</name>
<feature type="transmembrane region" description="Helical" evidence="9">
    <location>
        <begin position="227"/>
        <end position="255"/>
    </location>
</feature>
<evidence type="ECO:0000256" key="9">
    <source>
        <dbReference type="SAM" id="Phobius"/>
    </source>
</evidence>
<keyword evidence="2" id="KW-0813">Transport</keyword>
<dbReference type="PANTHER" id="PTHR11795">
    <property type="entry name" value="BRANCHED-CHAIN AMINO ACID TRANSPORT SYSTEM PERMEASE PROTEIN LIVH"/>
    <property type="match status" value="1"/>
</dbReference>
<evidence type="ECO:0000256" key="6">
    <source>
        <dbReference type="ARBA" id="ARBA00022989"/>
    </source>
</evidence>
<feature type="transmembrane region" description="Helical" evidence="9">
    <location>
        <begin position="149"/>
        <end position="166"/>
    </location>
</feature>
<feature type="transmembrane region" description="Helical" evidence="9">
    <location>
        <begin position="97"/>
        <end position="120"/>
    </location>
</feature>
<keyword evidence="6 9" id="KW-1133">Transmembrane helix</keyword>
<evidence type="ECO:0000256" key="8">
    <source>
        <dbReference type="ARBA" id="ARBA00037998"/>
    </source>
</evidence>
<evidence type="ECO:0000256" key="7">
    <source>
        <dbReference type="ARBA" id="ARBA00023136"/>
    </source>
</evidence>
<feature type="transmembrane region" description="Helical" evidence="9">
    <location>
        <begin position="66"/>
        <end position="85"/>
    </location>
</feature>
<feature type="transmembrane region" description="Helical" evidence="9">
    <location>
        <begin position="194"/>
        <end position="215"/>
    </location>
</feature>
<keyword evidence="7 9" id="KW-0472">Membrane</keyword>
<dbReference type="EMBL" id="DTGT01000269">
    <property type="protein sequence ID" value="HGH61356.1"/>
    <property type="molecule type" value="Genomic_DNA"/>
</dbReference>
<dbReference type="Pfam" id="PF02653">
    <property type="entry name" value="BPD_transp_2"/>
    <property type="match status" value="1"/>
</dbReference>
<feature type="transmembrane region" description="Helical" evidence="9">
    <location>
        <begin position="275"/>
        <end position="295"/>
    </location>
</feature>
<accession>A0A7C4EX86</accession>
<evidence type="ECO:0000256" key="4">
    <source>
        <dbReference type="ARBA" id="ARBA00022692"/>
    </source>
</evidence>
<sequence>MKLFAQLVVTGVMLGSIFALVALGWVLIYKCSGVLNLAMGELTMIGGYVCLGFYERFVTFMPLGYAFFFALLGTIFVGLILGLVTERLFLRKMIGEPILAVIMVTVGLSFFFKGMVFIIWDTDTKVFAPAVFSIEPIVLAGIAVGEVYVWSFIAAMILMVIFVSFFKYTRWGLSMQACADDEMAALSLGVSAKFVYALAWAIAFMAAGVGGTLLGNINGLNYSVSMLGLLVLPVVVFGGLNSVPGAIVGGITIGVLQNLTGGYLDYYFPGGIKEIAPFIFMVIFLLFKPYGLWGWERIERV</sequence>
<evidence type="ECO:0000256" key="3">
    <source>
        <dbReference type="ARBA" id="ARBA00022475"/>
    </source>
</evidence>
<dbReference type="InterPro" id="IPR001851">
    <property type="entry name" value="ABC_transp_permease"/>
</dbReference>
<comment type="subcellular location">
    <subcellularLocation>
        <location evidence="1">Cell membrane</location>
        <topology evidence="1">Multi-pass membrane protein</topology>
    </subcellularLocation>
</comment>
<evidence type="ECO:0000256" key="5">
    <source>
        <dbReference type="ARBA" id="ARBA00022970"/>
    </source>
</evidence>
<comment type="similarity">
    <text evidence="8">Belongs to the binding-protein-dependent transport system permease family. LivHM subfamily.</text>
</comment>
<dbReference type="GO" id="GO:0022857">
    <property type="term" value="F:transmembrane transporter activity"/>
    <property type="evidence" value="ECO:0007669"/>
    <property type="project" value="InterPro"/>
</dbReference>
<dbReference type="PANTHER" id="PTHR11795:SF451">
    <property type="entry name" value="ABC TRANSPORTER PERMEASE PROTEIN"/>
    <property type="match status" value="1"/>
</dbReference>
<feature type="transmembrane region" description="Helical" evidence="9">
    <location>
        <begin position="126"/>
        <end position="144"/>
    </location>
</feature>
<organism evidence="10">
    <name type="scientific">Desulfomonile tiedjei</name>
    <dbReference type="NCBI Taxonomy" id="2358"/>
    <lineage>
        <taxon>Bacteria</taxon>
        <taxon>Pseudomonadati</taxon>
        <taxon>Thermodesulfobacteriota</taxon>
        <taxon>Desulfomonilia</taxon>
        <taxon>Desulfomonilales</taxon>
        <taxon>Desulfomonilaceae</taxon>
        <taxon>Desulfomonile</taxon>
    </lineage>
</organism>
<keyword evidence="4 9" id="KW-0812">Transmembrane</keyword>
<gene>
    <name evidence="10" type="ORF">ENV54_08670</name>
</gene>
<dbReference type="GO" id="GO:0006865">
    <property type="term" value="P:amino acid transport"/>
    <property type="evidence" value="ECO:0007669"/>
    <property type="project" value="UniProtKB-KW"/>
</dbReference>
<reference evidence="10" key="1">
    <citation type="journal article" date="2020" name="mSystems">
        <title>Genome- and Community-Level Interaction Insights into Carbon Utilization and Element Cycling Functions of Hydrothermarchaeota in Hydrothermal Sediment.</title>
        <authorList>
            <person name="Zhou Z."/>
            <person name="Liu Y."/>
            <person name="Xu W."/>
            <person name="Pan J."/>
            <person name="Luo Z.H."/>
            <person name="Li M."/>
        </authorList>
    </citation>
    <scope>NUCLEOTIDE SEQUENCE [LARGE SCALE GENOMIC DNA]</scope>
    <source>
        <strain evidence="10">SpSt-769</strain>
    </source>
</reference>
<feature type="transmembrane region" description="Helical" evidence="9">
    <location>
        <begin position="6"/>
        <end position="27"/>
    </location>
</feature>
<evidence type="ECO:0000256" key="1">
    <source>
        <dbReference type="ARBA" id="ARBA00004651"/>
    </source>
</evidence>
<dbReference type="AlphaFoldDB" id="A0A7C4EX86"/>
<comment type="caution">
    <text evidence="10">The sequence shown here is derived from an EMBL/GenBank/DDBJ whole genome shotgun (WGS) entry which is preliminary data.</text>
</comment>
<keyword evidence="3" id="KW-1003">Cell membrane</keyword>
<protein>
    <submittedName>
        <fullName evidence="10">Branched-chain amino acid ABC transporter permease</fullName>
    </submittedName>
</protein>
<dbReference type="InterPro" id="IPR052157">
    <property type="entry name" value="BCAA_transport_permease"/>
</dbReference>
<dbReference type="GO" id="GO:0005886">
    <property type="term" value="C:plasma membrane"/>
    <property type="evidence" value="ECO:0007669"/>
    <property type="project" value="UniProtKB-SubCell"/>
</dbReference>
<evidence type="ECO:0000313" key="10">
    <source>
        <dbReference type="EMBL" id="HGH61356.1"/>
    </source>
</evidence>
<keyword evidence="5" id="KW-0029">Amino-acid transport</keyword>